<gene>
    <name evidence="3" type="ORF">TM35_000042930</name>
</gene>
<keyword evidence="4" id="KW-1185">Reference proteome</keyword>
<comment type="similarity">
    <text evidence="1">Belongs to the DENND6 family.</text>
</comment>
<dbReference type="AlphaFoldDB" id="A0A1X0P690"/>
<dbReference type="GeneID" id="39982267"/>
<name>A0A1X0P690_9TRYP</name>
<dbReference type="VEuPathDB" id="TriTrypDB:TM35_000042930"/>
<evidence type="ECO:0000256" key="1">
    <source>
        <dbReference type="ARBA" id="ARBA00007159"/>
    </source>
</evidence>
<dbReference type="EMBL" id="NBCO01000004">
    <property type="protein sequence ID" value="ORC92079.1"/>
    <property type="molecule type" value="Genomic_DNA"/>
</dbReference>
<dbReference type="InterPro" id="IPR037516">
    <property type="entry name" value="Tripartite_DENN"/>
</dbReference>
<proteinExistence type="inferred from homology"/>
<comment type="caution">
    <text evidence="3">The sequence shown here is derived from an EMBL/GenBank/DDBJ whole genome shotgun (WGS) entry which is preliminary data.</text>
</comment>
<dbReference type="PANTHER" id="PTHR13677:SF0">
    <property type="entry name" value="LD41638P"/>
    <property type="match status" value="1"/>
</dbReference>
<dbReference type="PROSITE" id="PS50211">
    <property type="entry name" value="DENN"/>
    <property type="match status" value="1"/>
</dbReference>
<dbReference type="GO" id="GO:0005085">
    <property type="term" value="F:guanyl-nucleotide exchange factor activity"/>
    <property type="evidence" value="ECO:0007669"/>
    <property type="project" value="InterPro"/>
</dbReference>
<dbReference type="InterPro" id="IPR043153">
    <property type="entry name" value="DENN_C"/>
</dbReference>
<sequence>MPIVDAISCDLCGALVALNKGKRVGSDTYRCSSCLGSNNNLNLTSFPTLNAVSPLTPKWIEAIGVVSFNLELGQTLTHLYPPLPFSLQQETDLAFLSFPDTNSTRQGKYLHHFVFPVDKNKCDKTRVEVSRVSSESSSSTGAKVLGRSSVSKLEVYHEEYFCSSFYRQRKDPNNLRGVQQKAIVLLSLYPFPRIFESMLDIICNEVLDSDNTEKMLGSAYDDISSWPFPLPTKRYKGLHLLGKPLGEFSTPYYTSLLCGPRWRDDELSRESKWCTTRRKLLESLERTHRDVQVIQRCLDDCILGSNPIEGLEYYIKENLKLSLNVASWKSCDFLTVNEMVRMRSYESCISKKKIDIFNFNELDDSINCDVSEIARHFRHIHYVSHDIAAIQNAELDYCRKLAEYLLHNSKDSAEMLDDSKSVNIFSEFDIHATLFPHLNRLWKIWELLITGEPLCVVGSSVGHVSAACLCLCSLLAPLSFTGVLRPYVTINNSEIDCLTPNEACHLPVLIGATNPFFVRHWMEWPHFLVLGTPGDVELQTHKTLPKSTPKREKLQFDMKTNMFTSKHFLIKSEKHVWDGITAEPFSINFFVSPSLKTIVNKVGEPANYSKEIRQTFLKLTKQFLYPLDRVVEIKFIEGLPSVFYSDNILPKSLIFAALEQTSNEDLPLYMFKQRIDMFEVYRKFMETATYRCWLKEKIFSLKRAVVIQSNSLESLLLVEPDPSRRYEVIMSLQYMLDCELRKPLMDVVLVQKLLELTSYFKSLRAILSR</sequence>
<dbReference type="GO" id="GO:0055037">
    <property type="term" value="C:recycling endosome"/>
    <property type="evidence" value="ECO:0007669"/>
    <property type="project" value="TreeGrafter"/>
</dbReference>
<dbReference type="RefSeq" id="XP_028886145.1">
    <property type="nucleotide sequence ID" value="XM_029022487.1"/>
</dbReference>
<evidence type="ECO:0000313" key="3">
    <source>
        <dbReference type="EMBL" id="ORC92079.1"/>
    </source>
</evidence>
<feature type="domain" description="UDENN" evidence="2">
    <location>
        <begin position="61"/>
        <end position="705"/>
    </location>
</feature>
<reference evidence="3 4" key="1">
    <citation type="submission" date="2017-03" db="EMBL/GenBank/DDBJ databases">
        <title>An alternative strategy for trypanosome survival in the mammalian bloodstream revealed through genome and transcriptome analysis of the ubiquitous bovine parasite Trypanosoma (Megatrypanum) theileri.</title>
        <authorList>
            <person name="Kelly S."/>
            <person name="Ivens A."/>
            <person name="Mott A."/>
            <person name="O'Neill E."/>
            <person name="Emms D."/>
            <person name="Macleod O."/>
            <person name="Voorheis P."/>
            <person name="Matthews J."/>
            <person name="Matthews K."/>
            <person name="Carrington M."/>
        </authorList>
    </citation>
    <scope>NUCLEOTIDE SEQUENCE [LARGE SCALE GENOMIC DNA]</scope>
    <source>
        <strain evidence="3">Edinburgh</strain>
    </source>
</reference>
<dbReference type="PANTHER" id="PTHR13677">
    <property type="entry name" value="LD41638P"/>
    <property type="match status" value="1"/>
</dbReference>
<dbReference type="OrthoDB" id="10265409at2759"/>
<evidence type="ECO:0000259" key="2">
    <source>
        <dbReference type="PROSITE" id="PS50211"/>
    </source>
</evidence>
<dbReference type="Proteomes" id="UP000192257">
    <property type="component" value="Unassembled WGS sequence"/>
</dbReference>
<accession>A0A1X0P690</accession>
<dbReference type="Gene3D" id="3.40.50.11500">
    <property type="match status" value="1"/>
</dbReference>
<organism evidence="3 4">
    <name type="scientific">Trypanosoma theileri</name>
    <dbReference type="NCBI Taxonomy" id="67003"/>
    <lineage>
        <taxon>Eukaryota</taxon>
        <taxon>Discoba</taxon>
        <taxon>Euglenozoa</taxon>
        <taxon>Kinetoplastea</taxon>
        <taxon>Metakinetoplastina</taxon>
        <taxon>Trypanosomatida</taxon>
        <taxon>Trypanosomatidae</taxon>
        <taxon>Trypanosoma</taxon>
    </lineage>
</organism>
<dbReference type="InterPro" id="IPR024224">
    <property type="entry name" value="DENND6"/>
</dbReference>
<evidence type="ECO:0000313" key="4">
    <source>
        <dbReference type="Proteomes" id="UP000192257"/>
    </source>
</evidence>
<protein>
    <submittedName>
        <fullName evidence="3">Putative Afi1 domain-containing protein</fullName>
    </submittedName>
</protein>